<organism evidence="2 3">
    <name type="scientific">Balaenoptera physalus</name>
    <name type="common">Fin whale</name>
    <name type="synonym">Balaena physalus</name>
    <dbReference type="NCBI Taxonomy" id="9770"/>
    <lineage>
        <taxon>Eukaryota</taxon>
        <taxon>Metazoa</taxon>
        <taxon>Chordata</taxon>
        <taxon>Craniata</taxon>
        <taxon>Vertebrata</taxon>
        <taxon>Euteleostomi</taxon>
        <taxon>Mammalia</taxon>
        <taxon>Eutheria</taxon>
        <taxon>Laurasiatheria</taxon>
        <taxon>Artiodactyla</taxon>
        <taxon>Whippomorpha</taxon>
        <taxon>Cetacea</taxon>
        <taxon>Mysticeti</taxon>
        <taxon>Balaenopteridae</taxon>
        <taxon>Balaenoptera</taxon>
    </lineage>
</organism>
<dbReference type="Proteomes" id="UP000437017">
    <property type="component" value="Unassembled WGS sequence"/>
</dbReference>
<evidence type="ECO:0000313" key="2">
    <source>
        <dbReference type="EMBL" id="KAB0388863.1"/>
    </source>
</evidence>
<accession>A0A643BLY1</accession>
<dbReference type="OrthoDB" id="5868434at2759"/>
<evidence type="ECO:0000256" key="1">
    <source>
        <dbReference type="SAM" id="MobiDB-lite"/>
    </source>
</evidence>
<name>A0A643BLY1_BALPH</name>
<feature type="compositionally biased region" description="Low complexity" evidence="1">
    <location>
        <begin position="20"/>
        <end position="36"/>
    </location>
</feature>
<reference evidence="2 3" key="1">
    <citation type="journal article" date="2019" name="PLoS ONE">
        <title>Genomic analyses reveal an absence of contemporary introgressive admixture between fin whales and blue whales, despite known hybrids.</title>
        <authorList>
            <person name="Westbury M.V."/>
            <person name="Petersen B."/>
            <person name="Lorenzen E.D."/>
        </authorList>
    </citation>
    <scope>NUCLEOTIDE SEQUENCE [LARGE SCALE GENOMIC DNA]</scope>
    <source>
        <strain evidence="2">FinWhale-01</strain>
    </source>
</reference>
<sequence length="138" mass="15141">MRIANSHNLIITVRPANQRNSIMSNSRTSGSSGQSTDNSLPGLPQQIQLSFEPEDEDSDEDDIIIEDNGVPQQIPKAVCNTENLSLMQIELSFESRQNGFIPSNEVNLAPIASGTNTEFETRAPDQKLLEENGTIITL</sequence>
<gene>
    <name evidence="2" type="ORF">E2I00_005262</name>
</gene>
<proteinExistence type="predicted"/>
<comment type="caution">
    <text evidence="2">The sequence shown here is derived from an EMBL/GenBank/DDBJ whole genome shotgun (WGS) entry which is preliminary data.</text>
</comment>
<keyword evidence="3" id="KW-1185">Reference proteome</keyword>
<feature type="region of interest" description="Disordered" evidence="1">
    <location>
        <begin position="1"/>
        <end position="45"/>
    </location>
</feature>
<dbReference type="AlphaFoldDB" id="A0A643BLY1"/>
<protein>
    <submittedName>
        <fullName evidence="2">Uncharacterized protein</fullName>
    </submittedName>
</protein>
<dbReference type="EMBL" id="SGJD01010496">
    <property type="protein sequence ID" value="KAB0388863.1"/>
    <property type="molecule type" value="Genomic_DNA"/>
</dbReference>
<feature type="compositionally biased region" description="Polar residues" evidence="1">
    <location>
        <begin position="1"/>
        <end position="19"/>
    </location>
</feature>
<evidence type="ECO:0000313" key="3">
    <source>
        <dbReference type="Proteomes" id="UP000437017"/>
    </source>
</evidence>